<dbReference type="EMBL" id="BARS01049746">
    <property type="protein sequence ID" value="GAG36261.1"/>
    <property type="molecule type" value="Genomic_DNA"/>
</dbReference>
<protein>
    <submittedName>
        <fullName evidence="1">Uncharacterized protein</fullName>
    </submittedName>
</protein>
<organism evidence="1">
    <name type="scientific">marine sediment metagenome</name>
    <dbReference type="NCBI Taxonomy" id="412755"/>
    <lineage>
        <taxon>unclassified sequences</taxon>
        <taxon>metagenomes</taxon>
        <taxon>ecological metagenomes</taxon>
    </lineage>
</organism>
<accession>X0YHF1</accession>
<proteinExistence type="predicted"/>
<comment type="caution">
    <text evidence="1">The sequence shown here is derived from an EMBL/GenBank/DDBJ whole genome shotgun (WGS) entry which is preliminary data.</text>
</comment>
<evidence type="ECO:0000313" key="1">
    <source>
        <dbReference type="EMBL" id="GAG36261.1"/>
    </source>
</evidence>
<gene>
    <name evidence="1" type="ORF">S01H1_74358</name>
</gene>
<feature type="non-terminal residue" evidence="1">
    <location>
        <position position="1"/>
    </location>
</feature>
<reference evidence="1" key="1">
    <citation type="journal article" date="2014" name="Front. Microbiol.">
        <title>High frequency of phylogenetically diverse reductive dehalogenase-homologous genes in deep subseafloor sedimentary metagenomes.</title>
        <authorList>
            <person name="Kawai M."/>
            <person name="Futagami T."/>
            <person name="Toyoda A."/>
            <person name="Takaki Y."/>
            <person name="Nishi S."/>
            <person name="Hori S."/>
            <person name="Arai W."/>
            <person name="Tsubouchi T."/>
            <person name="Morono Y."/>
            <person name="Uchiyama I."/>
            <person name="Ito T."/>
            <person name="Fujiyama A."/>
            <person name="Inagaki F."/>
            <person name="Takami H."/>
        </authorList>
    </citation>
    <scope>NUCLEOTIDE SEQUENCE</scope>
    <source>
        <strain evidence="1">Expedition CK06-06</strain>
    </source>
</reference>
<feature type="non-terminal residue" evidence="1">
    <location>
        <position position="240"/>
    </location>
</feature>
<dbReference type="AlphaFoldDB" id="X0YHF1"/>
<name>X0YHF1_9ZZZZ</name>
<sequence>KRSMIFSLPAKDQMDFSFEANIAGDSRVVTLKVDYDQLKVLHDVVSTNVYNEFCDILNKLNERGLRSEGAIAIGRLLETPQGIHMQLRQIMETKLMMLQDSSIGRDNRQSELHSFAPTFTSTSFDHVGQSQQKVSKPEVLSRGRVVVHSMYNSLYTKLGIKQLTATSNLINQDHDLYLWSNPGCEGLLFSKRSEEVGKAIESIFNDFAVSQEEPIKSFNMFIERVKFCLSNQDVSKVVSV</sequence>